<feature type="transmembrane region" description="Helical" evidence="1">
    <location>
        <begin position="148"/>
        <end position="170"/>
    </location>
</feature>
<keyword evidence="1" id="KW-0812">Transmembrane</keyword>
<evidence type="ECO:0000256" key="1">
    <source>
        <dbReference type="SAM" id="Phobius"/>
    </source>
</evidence>
<evidence type="ECO:0000313" key="2">
    <source>
        <dbReference type="EMBL" id="CAK0762827.1"/>
    </source>
</evidence>
<gene>
    <name evidence="2" type="ORF">CVIRNUC_002996</name>
</gene>
<dbReference type="PANTHER" id="PTHR37385">
    <property type="entry name" value="PROTEIN LOW PSII ACCUMULATION 2, CHLOROPLASTIC"/>
    <property type="match status" value="1"/>
</dbReference>
<comment type="caution">
    <text evidence="2">The sequence shown here is derived from an EMBL/GenBank/DDBJ whole genome shotgun (WGS) entry which is preliminary data.</text>
</comment>
<dbReference type="PANTHER" id="PTHR37385:SF2">
    <property type="entry name" value="PROTEIN LPA2"/>
    <property type="match status" value="1"/>
</dbReference>
<reference evidence="2 3" key="1">
    <citation type="submission" date="2023-10" db="EMBL/GenBank/DDBJ databases">
        <authorList>
            <person name="Maclean D."/>
            <person name="Macfadyen A."/>
        </authorList>
    </citation>
    <scope>NUCLEOTIDE SEQUENCE [LARGE SCALE GENOMIC DNA]</scope>
</reference>
<proteinExistence type="predicted"/>
<sequence length="174" mass="19121">MSCHARSCSASASQLRQLPSLKPVSINVAGKPQVLRGCAAGQQTNRLWRYTAQHGRLVARAGKDEGEGDLLIEEELRSKRRKKKGKVNVIAPQVQQAYGVEPQSAQGQLETSYLLFLTLVFVFIILEGLFIALSGFLPEAADQLAQNVVYPAFSPSVGFFLLLSSIYGIWKSRQ</sequence>
<evidence type="ECO:0000313" key="3">
    <source>
        <dbReference type="Proteomes" id="UP001314263"/>
    </source>
</evidence>
<feature type="transmembrane region" description="Helical" evidence="1">
    <location>
        <begin position="113"/>
        <end position="136"/>
    </location>
</feature>
<dbReference type="EMBL" id="CAUYUE010000004">
    <property type="protein sequence ID" value="CAK0762827.1"/>
    <property type="molecule type" value="Genomic_DNA"/>
</dbReference>
<keyword evidence="3" id="KW-1185">Reference proteome</keyword>
<protein>
    <submittedName>
        <fullName evidence="2">Uncharacterized protein</fullName>
    </submittedName>
</protein>
<accession>A0AAV1HXC5</accession>
<name>A0AAV1HXC5_9CHLO</name>
<dbReference type="InterPro" id="IPR038789">
    <property type="entry name" value="LPA2-like"/>
</dbReference>
<keyword evidence="1" id="KW-1133">Transmembrane helix</keyword>
<organism evidence="2 3">
    <name type="scientific">Coccomyxa viridis</name>
    <dbReference type="NCBI Taxonomy" id="1274662"/>
    <lineage>
        <taxon>Eukaryota</taxon>
        <taxon>Viridiplantae</taxon>
        <taxon>Chlorophyta</taxon>
        <taxon>core chlorophytes</taxon>
        <taxon>Trebouxiophyceae</taxon>
        <taxon>Trebouxiophyceae incertae sedis</taxon>
        <taxon>Coccomyxaceae</taxon>
        <taxon>Coccomyxa</taxon>
    </lineage>
</organism>
<dbReference type="Proteomes" id="UP001314263">
    <property type="component" value="Unassembled WGS sequence"/>
</dbReference>
<keyword evidence="1" id="KW-0472">Membrane</keyword>
<dbReference type="AlphaFoldDB" id="A0AAV1HXC5"/>